<comment type="caution">
    <text evidence="5">The sequence shown here is derived from an EMBL/GenBank/DDBJ whole genome shotgun (WGS) entry which is preliminary data.</text>
</comment>
<feature type="compositionally biased region" description="Low complexity" evidence="3">
    <location>
        <begin position="362"/>
        <end position="372"/>
    </location>
</feature>
<accession>A0AAV7YTZ3</accession>
<feature type="compositionally biased region" description="Basic residues" evidence="3">
    <location>
        <begin position="651"/>
        <end position="662"/>
    </location>
</feature>
<evidence type="ECO:0000313" key="6">
    <source>
        <dbReference type="EMBL" id="KAJ6240333.1"/>
    </source>
</evidence>
<reference evidence="5" key="2">
    <citation type="submission" date="2022-08" db="EMBL/GenBank/DDBJ databases">
        <title>Novel sulphate-reducing endosymbionts in the free-living metamonad Anaeramoeba.</title>
        <authorList>
            <person name="Jerlstrom-Hultqvist J."/>
            <person name="Cepicka I."/>
            <person name="Gallot-Lavallee L."/>
            <person name="Salas-Leiva D."/>
            <person name="Curtis B.A."/>
            <person name="Zahonova K."/>
            <person name="Pipaliya S."/>
            <person name="Dacks J."/>
            <person name="Roger A.J."/>
        </authorList>
    </citation>
    <scope>NUCLEOTIDE SEQUENCE</scope>
    <source>
        <strain evidence="5">Busselton2</strain>
    </source>
</reference>
<reference evidence="6" key="1">
    <citation type="submission" date="2022-08" db="EMBL/GenBank/DDBJ databases">
        <title>Novel sulfate-reducing endosymbionts in the free-living metamonad Anaeramoeba.</title>
        <authorList>
            <person name="Jerlstrom-Hultqvist J."/>
            <person name="Cepicka I."/>
            <person name="Gallot-Lavallee L."/>
            <person name="Salas-Leiva D."/>
            <person name="Curtis B.A."/>
            <person name="Zahonova K."/>
            <person name="Pipaliya S."/>
            <person name="Dacks J."/>
            <person name="Roger A.J."/>
        </authorList>
    </citation>
    <scope>NUCLEOTIDE SEQUENCE</scope>
    <source>
        <strain evidence="6">Schooner1</strain>
    </source>
</reference>
<dbReference type="InterPro" id="IPR044926">
    <property type="entry name" value="RGS_subdomain_2"/>
</dbReference>
<evidence type="ECO:0000256" key="3">
    <source>
        <dbReference type="SAM" id="MobiDB-lite"/>
    </source>
</evidence>
<dbReference type="InterPro" id="IPR016137">
    <property type="entry name" value="RGS"/>
</dbReference>
<evidence type="ECO:0000256" key="1">
    <source>
        <dbReference type="ARBA" id="ARBA00022700"/>
    </source>
</evidence>
<keyword evidence="8" id="KW-1185">Reference proteome</keyword>
<evidence type="ECO:0000313" key="8">
    <source>
        <dbReference type="Proteomes" id="UP001150062"/>
    </source>
</evidence>
<feature type="compositionally biased region" description="Low complexity" evidence="3">
    <location>
        <begin position="663"/>
        <end position="675"/>
    </location>
</feature>
<evidence type="ECO:0000313" key="7">
    <source>
        <dbReference type="Proteomes" id="UP001146793"/>
    </source>
</evidence>
<dbReference type="PRINTS" id="PR01301">
    <property type="entry name" value="RGSPROTEIN"/>
</dbReference>
<dbReference type="GO" id="GO:0008277">
    <property type="term" value="P:regulation of G protein-coupled receptor signaling pathway"/>
    <property type="evidence" value="ECO:0007669"/>
    <property type="project" value="InterPro"/>
</dbReference>
<dbReference type="PANTHER" id="PTHR45746">
    <property type="entry name" value="LP21163P"/>
    <property type="match status" value="1"/>
</dbReference>
<evidence type="ECO:0000259" key="4">
    <source>
        <dbReference type="PROSITE" id="PS50132"/>
    </source>
</evidence>
<dbReference type="SUPFAM" id="SSF48097">
    <property type="entry name" value="Regulator of G-protein signaling, RGS"/>
    <property type="match status" value="1"/>
</dbReference>
<organism evidence="5 7">
    <name type="scientific">Anaeramoeba flamelloides</name>
    <dbReference type="NCBI Taxonomy" id="1746091"/>
    <lineage>
        <taxon>Eukaryota</taxon>
        <taxon>Metamonada</taxon>
        <taxon>Anaeramoebidae</taxon>
        <taxon>Anaeramoeba</taxon>
    </lineage>
</organism>
<evidence type="ECO:0000313" key="5">
    <source>
        <dbReference type="EMBL" id="KAJ3432380.1"/>
    </source>
</evidence>
<dbReference type="EMBL" id="JANTQA010000047">
    <property type="protein sequence ID" value="KAJ3432380.1"/>
    <property type="molecule type" value="Genomic_DNA"/>
</dbReference>
<feature type="domain" description="RGS" evidence="4">
    <location>
        <begin position="705"/>
        <end position="822"/>
    </location>
</feature>
<dbReference type="AlphaFoldDB" id="A0AAV7YTZ3"/>
<dbReference type="GO" id="GO:0009968">
    <property type="term" value="P:negative regulation of signal transduction"/>
    <property type="evidence" value="ECO:0007669"/>
    <property type="project" value="UniProtKB-KW"/>
</dbReference>
<feature type="region of interest" description="Disordered" evidence="3">
    <location>
        <begin position="651"/>
        <end position="692"/>
    </location>
</feature>
<dbReference type="PROSITE" id="PS50132">
    <property type="entry name" value="RGS"/>
    <property type="match status" value="1"/>
</dbReference>
<dbReference type="EMBL" id="JAOAOG010000209">
    <property type="protein sequence ID" value="KAJ6240333.1"/>
    <property type="molecule type" value="Genomic_DNA"/>
</dbReference>
<keyword evidence="1" id="KW-0734">Signal transduction inhibitor</keyword>
<sequence>MSKQLNSTNETQKKNSKIRQLSQLQDRQSQQKQVELRNLKDEIRRWKEISDSMKQRFSQKDKELQTKINKNQDENEELKKAVNKLLVQRDTLLTKLTQIRKAKKLNSEVSEIEELKQKLEEEVERIDSTLPTLQDSLDHYQMSKEFFENFLKQSNNLQVLEEQHSTLEKALKNEVSQITQLKEKYYQLKKEELKVITGEEKVNELKMQVQVYRELAEKFFKKSQQSQKMILQENKEKEAEIRKLTLEIKTLREQITQINLEDPQKFEEKKQLLENSILENRNEIMLAQFQRIELEVKRDRLTSKIDLLDGELSRLQQEKLDSTKQIVSNNITMFLSEQPENLEFSQVLGDLILKDNKLTNELNKNQNEKNNNMQDQGEERKKEMLQEQEKENELNEKENEINKGVDWNNLNLNDRTNIKKELTKIQEKINVQKQLLKKINEELEKTKEEIELKEKNLTSLGMRFKIVNDEYLHSQQVVSQMNSKMETLREERESQIRDHEEFIEDLEQQIEDLKISEQRIVKEGNEMKNKLEDEYVSIQSENRKLKKEIEELSKATEDDEDESEERIRIERDLSTLQNLVTGFASQILGEAIGFKSIDDLKTCLVRVKNSMKKKTTEIETMRRELTKQSQLSETFKEEINELTNLKSGKKKGLFGRKKKKTRSSSIGTNSKSSSKNSDRENQSNDNNNNEDSLEKINVKDYPFIHFDILLQKESYLKHFMEFLEIEINQENLLFWIDVENFKIAKEKELVGLANKIFEKYIPEGSKYQINIDSLTLQKIKEGLEKIKPNRTLFNAAQQKIYVLLLNDCFPRFIESQNYVNLIRENPKIEWANK</sequence>
<dbReference type="Proteomes" id="UP001150062">
    <property type="component" value="Unassembled WGS sequence"/>
</dbReference>
<feature type="compositionally biased region" description="Polar residues" evidence="3">
    <location>
        <begin position="1"/>
        <end position="10"/>
    </location>
</feature>
<evidence type="ECO:0000256" key="2">
    <source>
        <dbReference type="SAM" id="Coils"/>
    </source>
</evidence>
<gene>
    <name evidence="5" type="ORF">M0812_21315</name>
    <name evidence="6" type="ORF">M0813_24331</name>
</gene>
<feature type="region of interest" description="Disordered" evidence="3">
    <location>
        <begin position="362"/>
        <end position="396"/>
    </location>
</feature>
<dbReference type="GO" id="GO:0005737">
    <property type="term" value="C:cytoplasm"/>
    <property type="evidence" value="ECO:0007669"/>
    <property type="project" value="TreeGrafter"/>
</dbReference>
<protein>
    <recommendedName>
        <fullName evidence="4">RGS domain-containing protein</fullName>
    </recommendedName>
</protein>
<dbReference type="Pfam" id="PF00615">
    <property type="entry name" value="RGS"/>
    <property type="match status" value="1"/>
</dbReference>
<dbReference type="SMART" id="SM00315">
    <property type="entry name" value="RGS"/>
    <property type="match status" value="1"/>
</dbReference>
<dbReference type="PANTHER" id="PTHR45746:SF6">
    <property type="entry name" value="LP21163P"/>
    <property type="match status" value="1"/>
</dbReference>
<dbReference type="InterPro" id="IPR047016">
    <property type="entry name" value="RGS6/7/9/11"/>
</dbReference>
<dbReference type="InterPro" id="IPR036305">
    <property type="entry name" value="RGS_sf"/>
</dbReference>
<dbReference type="GO" id="GO:0005096">
    <property type="term" value="F:GTPase activator activity"/>
    <property type="evidence" value="ECO:0007669"/>
    <property type="project" value="TreeGrafter"/>
</dbReference>
<dbReference type="Gene3D" id="1.10.167.10">
    <property type="entry name" value="Regulator of G-protein Signalling 4, domain 2"/>
    <property type="match status" value="1"/>
</dbReference>
<name>A0AAV7YTZ3_9EUKA</name>
<feature type="coiled-coil region" evidence="2">
    <location>
        <begin position="227"/>
        <end position="261"/>
    </location>
</feature>
<feature type="compositionally biased region" description="Low complexity" evidence="3">
    <location>
        <begin position="19"/>
        <end position="33"/>
    </location>
</feature>
<feature type="region of interest" description="Disordered" evidence="3">
    <location>
        <begin position="1"/>
        <end position="34"/>
    </location>
</feature>
<keyword evidence="2" id="KW-0175">Coiled coil</keyword>
<proteinExistence type="predicted"/>
<dbReference type="Proteomes" id="UP001146793">
    <property type="component" value="Unassembled WGS sequence"/>
</dbReference>
<feature type="compositionally biased region" description="Basic and acidic residues" evidence="3">
    <location>
        <begin position="377"/>
        <end position="396"/>
    </location>
</feature>